<protein>
    <submittedName>
        <fullName evidence="6">Oidioi.mRNA.OKI2018_I69.chr1.g937.t1.cds</fullName>
    </submittedName>
</protein>
<keyword evidence="7" id="KW-1185">Reference proteome</keyword>
<evidence type="ECO:0000256" key="3">
    <source>
        <dbReference type="ARBA" id="ARBA00022833"/>
    </source>
</evidence>
<keyword evidence="3" id="KW-0862">Zinc</keyword>
<reference evidence="6 7" key="1">
    <citation type="submission" date="2021-04" db="EMBL/GenBank/DDBJ databases">
        <authorList>
            <person name="Bliznina A."/>
        </authorList>
    </citation>
    <scope>NUCLEOTIDE SEQUENCE [LARGE SCALE GENOMIC DNA]</scope>
</reference>
<evidence type="ECO:0000256" key="4">
    <source>
        <dbReference type="PROSITE-ProRule" id="PRU00175"/>
    </source>
</evidence>
<dbReference type="PANTHER" id="PTHR45931:SF16">
    <property type="entry name" value="RING_U-BOX SUPERFAMILY PROTEIN"/>
    <property type="match status" value="1"/>
</dbReference>
<keyword evidence="2 4" id="KW-0863">Zinc-finger</keyword>
<evidence type="ECO:0000256" key="2">
    <source>
        <dbReference type="ARBA" id="ARBA00022771"/>
    </source>
</evidence>
<dbReference type="PROSITE" id="PS50089">
    <property type="entry name" value="ZF_RING_2"/>
    <property type="match status" value="1"/>
</dbReference>
<dbReference type="Gene3D" id="3.30.40.10">
    <property type="entry name" value="Zinc/RING finger domain, C3HC4 (zinc finger)"/>
    <property type="match status" value="1"/>
</dbReference>
<dbReference type="CDD" id="cd16454">
    <property type="entry name" value="RING-H2_PA-TM-RING"/>
    <property type="match status" value="1"/>
</dbReference>
<accession>A0ABN7SVM9</accession>
<dbReference type="EMBL" id="OU015566">
    <property type="protein sequence ID" value="CAG5103790.1"/>
    <property type="molecule type" value="Genomic_DNA"/>
</dbReference>
<feature type="domain" description="RING-type" evidence="5">
    <location>
        <begin position="43"/>
        <end position="85"/>
    </location>
</feature>
<keyword evidence="1" id="KW-0479">Metal-binding</keyword>
<evidence type="ECO:0000313" key="6">
    <source>
        <dbReference type="EMBL" id="CAG5103790.1"/>
    </source>
</evidence>
<dbReference type="InterPro" id="IPR001841">
    <property type="entry name" value="Znf_RING"/>
</dbReference>
<name>A0ABN7SVM9_OIKDI</name>
<gene>
    <name evidence="6" type="ORF">OKIOD_LOCUS9702</name>
</gene>
<dbReference type="PANTHER" id="PTHR45931">
    <property type="entry name" value="SI:CH211-59O9.10"/>
    <property type="match status" value="1"/>
</dbReference>
<sequence>MARRMIIRRQRRSPRLTGLRREEINQLEKKIFRVLRSNKESKCPICLEEFKSGDEIFRLPICKHDFHRNCIRPWLKKRRTCPICRSDVLQSKIKEINNNNNNNNNNDEDDENNYEYVIIPIY</sequence>
<proteinExistence type="predicted"/>
<evidence type="ECO:0000259" key="5">
    <source>
        <dbReference type="PROSITE" id="PS50089"/>
    </source>
</evidence>
<dbReference type="Pfam" id="PF13639">
    <property type="entry name" value="zf-RING_2"/>
    <property type="match status" value="1"/>
</dbReference>
<dbReference type="InterPro" id="IPR051834">
    <property type="entry name" value="RING_finger_E3_ligase"/>
</dbReference>
<organism evidence="6 7">
    <name type="scientific">Oikopleura dioica</name>
    <name type="common">Tunicate</name>
    <dbReference type="NCBI Taxonomy" id="34765"/>
    <lineage>
        <taxon>Eukaryota</taxon>
        <taxon>Metazoa</taxon>
        <taxon>Chordata</taxon>
        <taxon>Tunicata</taxon>
        <taxon>Appendicularia</taxon>
        <taxon>Copelata</taxon>
        <taxon>Oikopleuridae</taxon>
        <taxon>Oikopleura</taxon>
    </lineage>
</organism>
<dbReference type="Proteomes" id="UP001158576">
    <property type="component" value="Chromosome 1"/>
</dbReference>
<dbReference type="SMART" id="SM00184">
    <property type="entry name" value="RING"/>
    <property type="match status" value="1"/>
</dbReference>
<dbReference type="InterPro" id="IPR013083">
    <property type="entry name" value="Znf_RING/FYVE/PHD"/>
</dbReference>
<dbReference type="SUPFAM" id="SSF57850">
    <property type="entry name" value="RING/U-box"/>
    <property type="match status" value="1"/>
</dbReference>
<evidence type="ECO:0000313" key="7">
    <source>
        <dbReference type="Proteomes" id="UP001158576"/>
    </source>
</evidence>
<evidence type="ECO:0000256" key="1">
    <source>
        <dbReference type="ARBA" id="ARBA00022723"/>
    </source>
</evidence>